<organism evidence="3">
    <name type="scientific">Cladocopium goreaui</name>
    <dbReference type="NCBI Taxonomy" id="2562237"/>
    <lineage>
        <taxon>Eukaryota</taxon>
        <taxon>Sar</taxon>
        <taxon>Alveolata</taxon>
        <taxon>Dinophyceae</taxon>
        <taxon>Suessiales</taxon>
        <taxon>Symbiodiniaceae</taxon>
        <taxon>Cladocopium</taxon>
    </lineage>
</organism>
<dbReference type="Gene3D" id="2.40.50.140">
    <property type="entry name" value="Nucleic acid-binding proteins"/>
    <property type="match status" value="1"/>
</dbReference>
<dbReference type="AlphaFoldDB" id="A0A9P1GHU0"/>
<dbReference type="OrthoDB" id="409545at2759"/>
<dbReference type="SMART" id="SM00316">
    <property type="entry name" value="S1"/>
    <property type="match status" value="2"/>
</dbReference>
<reference evidence="3" key="1">
    <citation type="submission" date="2022-10" db="EMBL/GenBank/DDBJ databases">
        <authorList>
            <person name="Chen Y."/>
            <person name="Dougan E. K."/>
            <person name="Chan C."/>
            <person name="Rhodes N."/>
            <person name="Thang M."/>
        </authorList>
    </citation>
    <scope>NUCLEOTIDE SEQUENCE</scope>
</reference>
<feature type="signal peptide" evidence="1">
    <location>
        <begin position="1"/>
        <end position="23"/>
    </location>
</feature>
<dbReference type="PROSITE" id="PS50126">
    <property type="entry name" value="S1"/>
    <property type="match status" value="1"/>
</dbReference>
<keyword evidence="1" id="KW-0732">Signal</keyword>
<dbReference type="Proteomes" id="UP001152797">
    <property type="component" value="Unassembled WGS sequence"/>
</dbReference>
<proteinExistence type="predicted"/>
<dbReference type="SUPFAM" id="SSF50249">
    <property type="entry name" value="Nucleic acid-binding proteins"/>
    <property type="match status" value="1"/>
</dbReference>
<sequence>MRACHGFCVLAALLAVDLGFVEWQVKTQIVRQRWRPRHRRGVLRKAAQGNEPFPVDFLDELEIDAEDEGVGAIEGDDPFPTDFLDDLGPEEVAESSSEDALFPQSLLELPPQPLSSFQVGQIVHGRVKRMIVGAASLAYVDIGAAKDAVLEFGEMTDGFPRKVPVHTGKKVEARVLEYSAEIDRLYLTRRTGDLKRPPRIWKEDQSRNPEPLRRVAQQEFLDAEVINLITFGAFVNVYPSWGDKTPVFALLHKTQFAPGFAENPEQAIRGGRIKVRKLAINANGELQVTMKQ</sequence>
<evidence type="ECO:0000259" key="2">
    <source>
        <dbReference type="PROSITE" id="PS50126"/>
    </source>
</evidence>
<dbReference type="EMBL" id="CAMXCT020004990">
    <property type="protein sequence ID" value="CAL1164367.1"/>
    <property type="molecule type" value="Genomic_DNA"/>
</dbReference>
<comment type="caution">
    <text evidence="3">The sequence shown here is derived from an EMBL/GenBank/DDBJ whole genome shotgun (WGS) entry which is preliminary data.</text>
</comment>
<accession>A0A9P1GHU0</accession>
<dbReference type="InterPro" id="IPR012340">
    <property type="entry name" value="NA-bd_OB-fold"/>
</dbReference>
<feature type="domain" description="S1 motif" evidence="2">
    <location>
        <begin position="120"/>
        <end position="190"/>
    </location>
</feature>
<gene>
    <name evidence="3" type="ORF">C1SCF055_LOCUS36205</name>
</gene>
<dbReference type="InterPro" id="IPR003029">
    <property type="entry name" value="S1_domain"/>
</dbReference>
<dbReference type="EMBL" id="CAMXCT010004990">
    <property type="protein sequence ID" value="CAI4010992.1"/>
    <property type="molecule type" value="Genomic_DNA"/>
</dbReference>
<evidence type="ECO:0000313" key="5">
    <source>
        <dbReference type="Proteomes" id="UP001152797"/>
    </source>
</evidence>
<protein>
    <submittedName>
        <fullName evidence="4">S1 motif domain-containing protein</fullName>
    </submittedName>
</protein>
<reference evidence="4 5" key="2">
    <citation type="submission" date="2024-05" db="EMBL/GenBank/DDBJ databases">
        <authorList>
            <person name="Chen Y."/>
            <person name="Shah S."/>
            <person name="Dougan E. K."/>
            <person name="Thang M."/>
            <person name="Chan C."/>
        </authorList>
    </citation>
    <scope>NUCLEOTIDE SEQUENCE [LARGE SCALE GENOMIC DNA]</scope>
</reference>
<feature type="chain" id="PRO_5043272803" evidence="1">
    <location>
        <begin position="24"/>
        <end position="292"/>
    </location>
</feature>
<dbReference type="GO" id="GO:0003676">
    <property type="term" value="F:nucleic acid binding"/>
    <property type="evidence" value="ECO:0007669"/>
    <property type="project" value="InterPro"/>
</dbReference>
<name>A0A9P1GHU0_9DINO</name>
<evidence type="ECO:0000313" key="3">
    <source>
        <dbReference type="EMBL" id="CAI4010992.1"/>
    </source>
</evidence>
<evidence type="ECO:0000313" key="4">
    <source>
        <dbReference type="EMBL" id="CAL4798304.1"/>
    </source>
</evidence>
<dbReference type="EMBL" id="CAMXCT030004990">
    <property type="protein sequence ID" value="CAL4798304.1"/>
    <property type="molecule type" value="Genomic_DNA"/>
</dbReference>
<keyword evidence="5" id="KW-1185">Reference proteome</keyword>
<evidence type="ECO:0000256" key="1">
    <source>
        <dbReference type="SAM" id="SignalP"/>
    </source>
</evidence>